<dbReference type="RefSeq" id="WP_265266674.1">
    <property type="nucleotide sequence ID" value="NZ_JAIHOM010000171.1"/>
</dbReference>
<dbReference type="Proteomes" id="UP001526426">
    <property type="component" value="Unassembled WGS sequence"/>
</dbReference>
<organism evidence="1 2">
    <name type="scientific">Spirulina subsalsa FACHB-351</name>
    <dbReference type="NCBI Taxonomy" id="234711"/>
    <lineage>
        <taxon>Bacteria</taxon>
        <taxon>Bacillati</taxon>
        <taxon>Cyanobacteriota</taxon>
        <taxon>Cyanophyceae</taxon>
        <taxon>Spirulinales</taxon>
        <taxon>Spirulinaceae</taxon>
        <taxon>Spirulina</taxon>
    </lineage>
</organism>
<evidence type="ECO:0000313" key="2">
    <source>
        <dbReference type="Proteomes" id="UP001526426"/>
    </source>
</evidence>
<proteinExistence type="predicted"/>
<dbReference type="EMBL" id="JAIHOM010000171">
    <property type="protein sequence ID" value="MCW6038750.1"/>
    <property type="molecule type" value="Genomic_DNA"/>
</dbReference>
<protein>
    <submittedName>
        <fullName evidence="1">Peptidoglycan-binding protein</fullName>
    </submittedName>
</protein>
<sequence length="496" mass="55935">MKLEDIIHHNIVIKLSTLRTDTELVKQIQNQLSALNLYPGGSWLDGAYSPQTDEALNNFCKQFPVNYRTGEQFDKLFAEALLNRQSGTIQPPITPPNIPPKNSQQIYQDFLTESSQGNADKPALFYEGIYKSPYKGDIKNYPSYLMRQPDGQNVVSASVVDASFSSYPFVGELPKIDSQGLNFLHSDIKEACACVGSFTESGFQVKWLGRNALHNDEFWSATKIIPLLYVVSEANRKYSRVNIDLCNIRGQDSQGNYKHIPFFDLAQDVISYEQKNASSNALGAMFKRFAPQITLENWLKRMTGNQKLIFRGRYGEAPFIDSPELYDRTNGLLVLSPDPRAPQWESNTISSYDLTRMISMLGWHYYLPQASRLPGAQWHSLECLVRAFGYDSARLMDRGIQQLNLRDKLQSVVILSKLGNGITSIRNRAEAVYVTLVHCIDHSRTPNRLVTFSLAMRGAIQLSPRNANQEAIQLDARMATEVTEVLKRAVEGSLGE</sequence>
<comment type="caution">
    <text evidence="1">The sequence shown here is derived from an EMBL/GenBank/DDBJ whole genome shotgun (WGS) entry which is preliminary data.</text>
</comment>
<keyword evidence="2" id="KW-1185">Reference proteome</keyword>
<accession>A0ABT3LB57</accession>
<name>A0ABT3LB57_9CYAN</name>
<gene>
    <name evidence="1" type="ORF">K4A83_21115</name>
</gene>
<reference evidence="1 2" key="1">
    <citation type="submission" date="2021-08" db="EMBL/GenBank/DDBJ databases">
        <title>Draft genome sequence of Spirulina subsalsa with high tolerance to salinity and hype-accumulation of phycocyanin.</title>
        <authorList>
            <person name="Pei H."/>
            <person name="Jiang L."/>
        </authorList>
    </citation>
    <scope>NUCLEOTIDE SEQUENCE [LARGE SCALE GENOMIC DNA]</scope>
    <source>
        <strain evidence="1 2">FACHB-351</strain>
    </source>
</reference>
<evidence type="ECO:0000313" key="1">
    <source>
        <dbReference type="EMBL" id="MCW6038750.1"/>
    </source>
</evidence>